<feature type="region of interest" description="Disordered" evidence="1">
    <location>
        <begin position="297"/>
        <end position="335"/>
    </location>
</feature>
<keyword evidence="4" id="KW-1185">Reference proteome</keyword>
<dbReference type="OrthoDB" id="4317910at2"/>
<accession>A0A1V9FQE3</accession>
<proteinExistence type="predicted"/>
<dbReference type="InterPro" id="IPR025295">
    <property type="entry name" value="eCIS_core_dom"/>
</dbReference>
<protein>
    <recommendedName>
        <fullName evidence="2">eCIS core domain-containing protein</fullName>
    </recommendedName>
</protein>
<sequence>MGKTAKLAQPATTASHSGAPFFDRKGSTTSAPAFFTHPESIQPKLAIGKADDVMEQEADQVADEVQAKLAIGAPDDPYEAEADQMASKVVSSIQGGPSVQTKKEPAQRGRECEEGDYIFLKPASIQRLGEDIDSNGSRESVVAAARSMIGKIEAKHAEGGQRVGAKYLLDIFHLAAPGVWDDATIQTAGAKLPSWCGIFSVWAHKRAGKDIGNWQIGKGVSAFGTLQQTTNPQAGDIGYIDQPYQHHCIIVKIDGNNVYSIDGNSGLYSEVKENTRPLSAYTGFFTAFGAGSPVQRKKIQRKGKAENATAPASVEQSITASKGKGDPLPGKVQSSMGSAMGADFSGVRIHTDQRAADMSRAIDAQAFTHGKDIYFNREKYNPATKDGQHLLAHELTHTIQQGASAKRKLIQRNGDDNKPANDPNKLPRFDKGKLELHLEKIVLPDFKKRNQEKFKLPLHALSPRPKVRDHNEIWKEFVQSAVYAKTADFLKDKQKSNDGIYFLKAKNSEFRIIGKLEQIQEEAINPKWNRFSKGNIHQVDHIVELQLGGDNIETNYELTDKLANTSSGNAIKIEREKRMDEARPELKKTNPDLPDRKVLNTDYITHFHKIEAWNLPYAGQANSNVYWNVDEIKDGKHLLQIREMTPGEIKASQGSDKEFVLYIRKGSGIPMKIALPFKGPKKNWLPGIDLTGFEYTPGTADDQDFGKVNVTLSQNFTKRMKAGRPFEVPFKKMPFLLNTGYFDFSAWDKNKGLEGILEFNGLSPIQLTEFSLHETAGLILNGNIITTIPIIDKTPIEFSLQGDDFTVSKQLQVDDFKDKFPKPFKINDLSLSIFASTKKGLGVQGFLEFEVEKVGKGQLTGLGSTHDGFGIKGMFEFDPELFKSKIEASYIDKEFKFAGSVTLEKEKIPGVKELTVKLGYADNKITGEGKAQLNIPGVKEIGIKVEQQENGGLKIAGDIEFGNKLKSDAKVQAVFEKGDAGWDVSIKGTLNPNINIAGLTITEVKVGFSKGVFDVSAKVNFEKGKVKGDFELGVTNGNLDEEGKKIEGVGKELAFYASGTVTLDIVKDVDGTLNVKITKDGDLIIGGKIEVKEDKNIVKGKKGDMHTDEALKIFDFKKSIPVASCGVASLVLGLEAGVGLFYDFKGLTLDKGTNVTLEPVSLKDLSKAKVTSDISLSTGVAAGVDAFIGASAGLEVLIAGVRGTGRLNLKLTAFDATAHAKVQAGFSADKGLEFKTAEMDFEVDSKIGYDVEVGVEVYLNLLLTDVTLWEHKWKPDDLKGEYKFSWFDGTLKVPLKFGENNSLAPEDVGSELKDKIGEHAKDPETFKEKAKDGVDGKAPDPKEEEAKTAERIKTSVGVAYRGAYTKEVFAFNQSINQDYFDKRTQAWKIVDENKKLKPEIRQMLRNAIIGYEREEYDAFYKWLQNEPGFTAASKLLIIDDFMRNRPTLTLDDKMQLEMLVPPDPNANKSTKAPASQQTNPLQKKEVPGEHGYAVPDDFAERMETAKAHGQPLPLDVRAEMGKQFGCDFSTVRVHYDNEAIALASEVNAQAFTHGNHIFFNNGKYEPASTEGKKLLAHELTHIVQQGHGEPVKRKAEKDPTGTTFTGNYIFDPGHDGLNSGFFNTVKNFVADGVLSDNEIRVLRKNAIERNGSILHAELLLMAAMRNPVNVTLMRAHRGGPLILSMSNILEADKNYVINFDRTALPPGFSGYMLRLLQAVLGLSGETIAQAQQGIDQDIEQHIQQVGGTQFADQAIKLTISASFSQPVVPLLEVLTAMNNAAVDGTPGDQIMAGTVYVIARRYNHSTASAILNGTIKVDALIPSVYRRLLGSGDAGYSYSTDQDIRKANTMYVPTDVDIFQLDHRALIIHELTHAADDLSRPTEQLVDSLALEARAYEAQGKYMLDENLATPAPGLVTTAAGYVNLGSLYYWSMLQAAKRDRTKYENMFADICTAAPASKTRAAVISDLNLASTTIDANIRAALLALRGPDGRPLYSAGNTRLGGNSGHFFQ</sequence>
<feature type="domain" description="eCIS core" evidence="2">
    <location>
        <begin position="327"/>
        <end position="403"/>
    </location>
</feature>
<feature type="region of interest" description="Disordered" evidence="1">
    <location>
        <begin position="1319"/>
        <end position="1349"/>
    </location>
</feature>
<evidence type="ECO:0000256" key="1">
    <source>
        <dbReference type="SAM" id="MobiDB-lite"/>
    </source>
</evidence>
<feature type="region of interest" description="Disordered" evidence="1">
    <location>
        <begin position="1"/>
        <end position="37"/>
    </location>
</feature>
<evidence type="ECO:0000313" key="3">
    <source>
        <dbReference type="EMBL" id="OQP60574.1"/>
    </source>
</evidence>
<dbReference type="Pfam" id="PF13699">
    <property type="entry name" value="eCIS_core"/>
    <property type="match status" value="2"/>
</dbReference>
<name>A0A1V9FQE3_9BACT</name>
<evidence type="ECO:0000313" key="4">
    <source>
        <dbReference type="Proteomes" id="UP000192796"/>
    </source>
</evidence>
<dbReference type="STRING" id="1703345.A3860_32690"/>
<gene>
    <name evidence="3" type="ORF">A3860_32690</name>
</gene>
<dbReference type="Proteomes" id="UP000192796">
    <property type="component" value="Unassembled WGS sequence"/>
</dbReference>
<evidence type="ECO:0000259" key="2">
    <source>
        <dbReference type="Pfam" id="PF13699"/>
    </source>
</evidence>
<dbReference type="RefSeq" id="WP_081152683.1">
    <property type="nucleotide sequence ID" value="NZ_LVYD01000060.1"/>
</dbReference>
<dbReference type="EMBL" id="LVYD01000060">
    <property type="protein sequence ID" value="OQP60574.1"/>
    <property type="molecule type" value="Genomic_DNA"/>
</dbReference>
<feature type="region of interest" description="Disordered" evidence="1">
    <location>
        <begin position="1460"/>
        <end position="1489"/>
    </location>
</feature>
<comment type="caution">
    <text evidence="3">The sequence shown here is derived from an EMBL/GenBank/DDBJ whole genome shotgun (WGS) entry which is preliminary data.</text>
</comment>
<organism evidence="3 4">
    <name type="scientific">Niastella vici</name>
    <dbReference type="NCBI Taxonomy" id="1703345"/>
    <lineage>
        <taxon>Bacteria</taxon>
        <taxon>Pseudomonadati</taxon>
        <taxon>Bacteroidota</taxon>
        <taxon>Chitinophagia</taxon>
        <taxon>Chitinophagales</taxon>
        <taxon>Chitinophagaceae</taxon>
        <taxon>Niastella</taxon>
    </lineage>
</organism>
<feature type="compositionally biased region" description="Polar residues" evidence="1">
    <location>
        <begin position="1466"/>
        <end position="1481"/>
    </location>
</feature>
<reference evidence="3 4" key="1">
    <citation type="submission" date="2016-03" db="EMBL/GenBank/DDBJ databases">
        <title>Niastella vici sp. nov., isolated from farmland soil.</title>
        <authorList>
            <person name="Chen L."/>
            <person name="Wang D."/>
            <person name="Yang S."/>
            <person name="Wang G."/>
        </authorList>
    </citation>
    <scope>NUCLEOTIDE SEQUENCE [LARGE SCALE GENOMIC DNA]</scope>
    <source>
        <strain evidence="3 4">DJ57</strain>
    </source>
</reference>
<feature type="domain" description="eCIS core" evidence="2">
    <location>
        <begin position="1511"/>
        <end position="1588"/>
    </location>
</feature>